<evidence type="ECO:0000313" key="5">
    <source>
        <dbReference type="Proteomes" id="UP000319769"/>
    </source>
</evidence>
<keyword evidence="5" id="KW-1185">Reference proteome</keyword>
<comment type="caution">
    <text evidence="4">The sequence shown here is derived from an EMBL/GenBank/DDBJ whole genome shotgun (WGS) entry which is preliminary data.</text>
</comment>
<reference evidence="4" key="1">
    <citation type="submission" date="2019-09" db="EMBL/GenBank/DDBJ databases">
        <authorList>
            <person name="Teo W.F.A."/>
            <person name="Duangmal K."/>
        </authorList>
    </citation>
    <scope>NUCLEOTIDE SEQUENCE [LARGE SCALE GENOMIC DNA]</scope>
    <source>
        <strain evidence="4">K81G1</strain>
    </source>
</reference>
<dbReference type="RefSeq" id="WP_144753521.1">
    <property type="nucleotide sequence ID" value="NZ_VMNW02000002.1"/>
</dbReference>
<feature type="compositionally biased region" description="Low complexity" evidence="2">
    <location>
        <begin position="213"/>
        <end position="231"/>
    </location>
</feature>
<gene>
    <name evidence="4" type="ORF">FPZ12_001795</name>
</gene>
<organism evidence="4 5">
    <name type="scientific">Amycolatopsis acidicola</name>
    <dbReference type="NCBI Taxonomy" id="2596893"/>
    <lineage>
        <taxon>Bacteria</taxon>
        <taxon>Bacillati</taxon>
        <taxon>Actinomycetota</taxon>
        <taxon>Actinomycetes</taxon>
        <taxon>Pseudonocardiales</taxon>
        <taxon>Pseudonocardiaceae</taxon>
        <taxon>Amycolatopsis</taxon>
    </lineage>
</organism>
<feature type="compositionally biased region" description="Polar residues" evidence="2">
    <location>
        <begin position="196"/>
        <end position="205"/>
    </location>
</feature>
<dbReference type="Gene3D" id="1.10.287.1490">
    <property type="match status" value="1"/>
</dbReference>
<dbReference type="Proteomes" id="UP000319769">
    <property type="component" value="Unassembled WGS sequence"/>
</dbReference>
<dbReference type="AlphaFoldDB" id="A0A5N0VLX8"/>
<accession>A0A5N0VLX8</accession>
<evidence type="ECO:0000313" key="4">
    <source>
        <dbReference type="EMBL" id="KAA9166324.1"/>
    </source>
</evidence>
<keyword evidence="1" id="KW-0175">Coiled coil</keyword>
<feature type="region of interest" description="Disordered" evidence="2">
    <location>
        <begin position="196"/>
        <end position="243"/>
    </location>
</feature>
<dbReference type="EMBL" id="VMNW02000002">
    <property type="protein sequence ID" value="KAA9166324.1"/>
    <property type="molecule type" value="Genomic_DNA"/>
</dbReference>
<feature type="chain" id="PRO_5024338881" evidence="3">
    <location>
        <begin position="31"/>
        <end position="684"/>
    </location>
</feature>
<keyword evidence="3" id="KW-0732">Signal</keyword>
<feature type="region of interest" description="Disordered" evidence="2">
    <location>
        <begin position="328"/>
        <end position="348"/>
    </location>
</feature>
<evidence type="ECO:0000256" key="2">
    <source>
        <dbReference type="SAM" id="MobiDB-lite"/>
    </source>
</evidence>
<proteinExistence type="predicted"/>
<evidence type="ECO:0000256" key="3">
    <source>
        <dbReference type="SAM" id="SignalP"/>
    </source>
</evidence>
<protein>
    <submittedName>
        <fullName evidence="4">Uncharacterized protein</fullName>
    </submittedName>
</protein>
<sequence length="684" mass="71791">MDSVRSWRRLVPLVIAVLLALSAGTGVASADGVPLQPSGDYSAELNQQIAAVKTTLDALPQRKAELDAQQSTVDQRTAAYNQRSQAVLAELDANEQQINAHNARVAAYPGGAPPAIADALNAEAAELNGRKQQLQQEANEIADEGDSIKADQDALDARKSELDSERTSALAQYRELLTQAITALQEQIEALIQSSTAQPSVQQLPADTRPAGQSMQDAAAQANAGDQASPATHDSAAEAYAQAHGVQVDTTPVTAVLAPDSIAGLSDDELTSLPLRQEFPALAARPDGGYTALTSGDVSNPFTSAINRGGQAIAARGGEKIVIDQVDALPDQPGTGSALTQPASQVPDAPALQQRLADSAPAASQGKTEDLASLDALRTNPKIGNVGELSSLLNNIKITDAAQLGRLLSRYQSGAELNALLGKGSVADGVALERLADVFSRAGWPEATQAGGLTAAQLARFATPALLDELEKALALQETGRLTGVKDWLEFNGTKSDAELADAGNELGDARRTVDENPGKTVQIGLEATAPKRPGTDQPAQEFDFAVKAPDGTVVAQVEVGALLKKATQPSDLSGKVRHASEKVASRQRDGLPVPGSPQVVIHFTLDVGTRQTKGTVLEIDPDGTTRLLRPDGTPIRSSNFYDEFAARLPSVATHLLLDRVTLVDEATGRLVVYNRQGTTWTRQ</sequence>
<evidence type="ECO:0000256" key="1">
    <source>
        <dbReference type="SAM" id="Coils"/>
    </source>
</evidence>
<name>A0A5N0VLX8_9PSEU</name>
<feature type="coiled-coil region" evidence="1">
    <location>
        <begin position="117"/>
        <end position="194"/>
    </location>
</feature>
<feature type="signal peptide" evidence="3">
    <location>
        <begin position="1"/>
        <end position="30"/>
    </location>
</feature>
<feature type="compositionally biased region" description="Polar residues" evidence="2">
    <location>
        <begin position="334"/>
        <end position="344"/>
    </location>
</feature>